<keyword evidence="3" id="KW-1185">Reference proteome</keyword>
<sequence>MVWFRQLAFRRPLLTVSQIDGPSAGSKAAYIGGIQHAPADNGVNTLYVNVANCKNILWHWDIRGVGSSEYPVKGFNYFALDTKCQCSRLDLEFNSIAWGQDTGYGLVGPNGTVQN</sequence>
<reference evidence="2" key="1">
    <citation type="submission" date="2023-04" db="EMBL/GenBank/DDBJ databases">
        <title>Black Yeasts Isolated from many extreme environments.</title>
        <authorList>
            <person name="Coleine C."/>
            <person name="Stajich J.E."/>
            <person name="Selbmann L."/>
        </authorList>
    </citation>
    <scope>NUCLEOTIDE SEQUENCE</scope>
    <source>
        <strain evidence="2">CCFEE 5312</strain>
    </source>
</reference>
<evidence type="ECO:0000313" key="2">
    <source>
        <dbReference type="EMBL" id="KAK3047725.1"/>
    </source>
</evidence>
<evidence type="ECO:0000259" key="1">
    <source>
        <dbReference type="Pfam" id="PF26534"/>
    </source>
</evidence>
<organism evidence="2 3">
    <name type="scientific">Extremus antarcticus</name>
    <dbReference type="NCBI Taxonomy" id="702011"/>
    <lineage>
        <taxon>Eukaryota</taxon>
        <taxon>Fungi</taxon>
        <taxon>Dikarya</taxon>
        <taxon>Ascomycota</taxon>
        <taxon>Pezizomycotina</taxon>
        <taxon>Dothideomycetes</taxon>
        <taxon>Dothideomycetidae</taxon>
        <taxon>Mycosphaerellales</taxon>
        <taxon>Extremaceae</taxon>
        <taxon>Extremus</taxon>
    </lineage>
</organism>
<evidence type="ECO:0000313" key="3">
    <source>
        <dbReference type="Proteomes" id="UP001271007"/>
    </source>
</evidence>
<protein>
    <recommendedName>
        <fullName evidence="1">NTF2-like domain-containing protein</fullName>
    </recommendedName>
</protein>
<feature type="domain" description="NTF2-like" evidence="1">
    <location>
        <begin position="18"/>
        <end position="104"/>
    </location>
</feature>
<proteinExistence type="predicted"/>
<comment type="caution">
    <text evidence="2">The sequence shown here is derived from an EMBL/GenBank/DDBJ whole genome shotgun (WGS) entry which is preliminary data.</text>
</comment>
<gene>
    <name evidence="2" type="ORF">LTR09_010839</name>
</gene>
<dbReference type="AlphaFoldDB" id="A0AAJ0D6Y1"/>
<dbReference type="InterPro" id="IPR058645">
    <property type="entry name" value="NTF2-like_dom_7"/>
</dbReference>
<name>A0AAJ0D6Y1_9PEZI</name>
<accession>A0AAJ0D6Y1</accession>
<dbReference type="Pfam" id="PF26534">
    <property type="entry name" value="NTF2_7"/>
    <property type="match status" value="1"/>
</dbReference>
<dbReference type="Proteomes" id="UP001271007">
    <property type="component" value="Unassembled WGS sequence"/>
</dbReference>
<dbReference type="EMBL" id="JAWDJX010000057">
    <property type="protein sequence ID" value="KAK3047725.1"/>
    <property type="molecule type" value="Genomic_DNA"/>
</dbReference>